<dbReference type="VEuPathDB" id="FungiDB:CC1G_01606"/>
<accession>A8NI78</accession>
<organism evidence="1 2">
    <name type="scientific">Coprinopsis cinerea (strain Okayama-7 / 130 / ATCC MYA-4618 / FGSC 9003)</name>
    <name type="common">Inky cap fungus</name>
    <name type="synonym">Hormographiella aspergillata</name>
    <dbReference type="NCBI Taxonomy" id="240176"/>
    <lineage>
        <taxon>Eukaryota</taxon>
        <taxon>Fungi</taxon>
        <taxon>Dikarya</taxon>
        <taxon>Basidiomycota</taxon>
        <taxon>Agaricomycotina</taxon>
        <taxon>Agaricomycetes</taxon>
        <taxon>Agaricomycetidae</taxon>
        <taxon>Agaricales</taxon>
        <taxon>Agaricineae</taxon>
        <taxon>Psathyrellaceae</taxon>
        <taxon>Coprinopsis</taxon>
    </lineage>
</organism>
<dbReference type="GeneID" id="6010433"/>
<protein>
    <recommendedName>
        <fullName evidence="3">F-box domain-containing protein</fullName>
    </recommendedName>
</protein>
<evidence type="ECO:0000313" key="2">
    <source>
        <dbReference type="Proteomes" id="UP000001861"/>
    </source>
</evidence>
<comment type="caution">
    <text evidence="1">The sequence shown here is derived from an EMBL/GenBank/DDBJ whole genome shotgun (WGS) entry which is preliminary data.</text>
</comment>
<dbReference type="RefSeq" id="XP_001833929.1">
    <property type="nucleotide sequence ID" value="XM_001833877.1"/>
</dbReference>
<evidence type="ECO:0000313" key="1">
    <source>
        <dbReference type="EMBL" id="EAU87959.1"/>
    </source>
</evidence>
<reference evidence="1 2" key="1">
    <citation type="journal article" date="2010" name="Proc. Natl. Acad. Sci. U.S.A.">
        <title>Insights into evolution of multicellular fungi from the assembled chromosomes of the mushroom Coprinopsis cinerea (Coprinus cinereus).</title>
        <authorList>
            <person name="Stajich J.E."/>
            <person name="Wilke S.K."/>
            <person name="Ahren D."/>
            <person name="Au C.H."/>
            <person name="Birren B.W."/>
            <person name="Borodovsky M."/>
            <person name="Burns C."/>
            <person name="Canback B."/>
            <person name="Casselton L.A."/>
            <person name="Cheng C.K."/>
            <person name="Deng J."/>
            <person name="Dietrich F.S."/>
            <person name="Fargo D.C."/>
            <person name="Farman M.L."/>
            <person name="Gathman A.C."/>
            <person name="Goldberg J."/>
            <person name="Guigo R."/>
            <person name="Hoegger P.J."/>
            <person name="Hooker J.B."/>
            <person name="Huggins A."/>
            <person name="James T.Y."/>
            <person name="Kamada T."/>
            <person name="Kilaru S."/>
            <person name="Kodira C."/>
            <person name="Kues U."/>
            <person name="Kupfer D."/>
            <person name="Kwan H.S."/>
            <person name="Lomsadze A."/>
            <person name="Li W."/>
            <person name="Lilly W.W."/>
            <person name="Ma L.J."/>
            <person name="Mackey A.J."/>
            <person name="Manning G."/>
            <person name="Martin F."/>
            <person name="Muraguchi H."/>
            <person name="Natvig D.O."/>
            <person name="Palmerini H."/>
            <person name="Ramesh M.A."/>
            <person name="Rehmeyer C.J."/>
            <person name="Roe B.A."/>
            <person name="Shenoy N."/>
            <person name="Stanke M."/>
            <person name="Ter-Hovhannisyan V."/>
            <person name="Tunlid A."/>
            <person name="Velagapudi R."/>
            <person name="Vision T.J."/>
            <person name="Zeng Q."/>
            <person name="Zolan M.E."/>
            <person name="Pukkila P.J."/>
        </authorList>
    </citation>
    <scope>NUCLEOTIDE SEQUENCE [LARGE SCALE GENOMIC DNA]</scope>
    <source>
        <strain evidence="2">Okayama-7 / 130 / ATCC MYA-4618 / FGSC 9003</strain>
    </source>
</reference>
<gene>
    <name evidence="1" type="ORF">CC1G_01606</name>
</gene>
<proteinExistence type="predicted"/>
<dbReference type="EMBL" id="AACS02000010">
    <property type="protein sequence ID" value="EAU87959.1"/>
    <property type="molecule type" value="Genomic_DNA"/>
</dbReference>
<dbReference type="STRING" id="240176.A8NI78"/>
<dbReference type="InParanoid" id="A8NI78"/>
<name>A8NI78_COPC7</name>
<keyword evidence="2" id="KW-1185">Reference proteome</keyword>
<dbReference type="KEGG" id="cci:CC1G_01606"/>
<dbReference type="OrthoDB" id="3270296at2759"/>
<dbReference type="AlphaFoldDB" id="A8NI78"/>
<evidence type="ECO:0008006" key="3">
    <source>
        <dbReference type="Google" id="ProtNLM"/>
    </source>
</evidence>
<dbReference type="Proteomes" id="UP000001861">
    <property type="component" value="Unassembled WGS sequence"/>
</dbReference>
<sequence length="249" mass="27548">MSAQRLDALPYDVKDIILSLVDSTKDLLHLGVSNKEWKALVIPHHIEYRVLRLKCHHSHPEVWNHLAQNRHLASRIRVVELEPDHVHADNADAHSTHSASKSPLCLYPKSLLGEPLVPRSGRADAKQDILHAFWNMTALTSFSWTTACCSGAGTFSSPLNADPTVIKEILNCLKGLQSLRKLSVCDSGGKVLACEDAREEHEAGHWLRGFHNIEELSASTRDPSLGVGIKSQEPMCNLRVSSSICSKPH</sequence>